<gene>
    <name evidence="4" type="ORF">NGM99_00145</name>
</gene>
<dbReference type="SUPFAM" id="SSF56925">
    <property type="entry name" value="OMPA-like"/>
    <property type="match status" value="1"/>
</dbReference>
<comment type="caution">
    <text evidence="4">The sequence shown here is derived from an EMBL/GenBank/DDBJ whole genome shotgun (WGS) entry which is preliminary data.</text>
</comment>
<proteinExistence type="predicted"/>
<evidence type="ECO:0000313" key="5">
    <source>
        <dbReference type="Proteomes" id="UP001205906"/>
    </source>
</evidence>
<evidence type="ECO:0000259" key="3">
    <source>
        <dbReference type="Pfam" id="PF13505"/>
    </source>
</evidence>
<dbReference type="RefSeq" id="WP_252815024.1">
    <property type="nucleotide sequence ID" value="NZ_JAMXQS010000001.1"/>
</dbReference>
<dbReference type="Pfam" id="PF13505">
    <property type="entry name" value="OMP_b-brl"/>
    <property type="match status" value="1"/>
</dbReference>
<dbReference type="Gene3D" id="2.40.160.20">
    <property type="match status" value="1"/>
</dbReference>
<evidence type="ECO:0000313" key="4">
    <source>
        <dbReference type="EMBL" id="MCO6048199.1"/>
    </source>
</evidence>
<dbReference type="EMBL" id="JAMXQS010000001">
    <property type="protein sequence ID" value="MCO6048199.1"/>
    <property type="molecule type" value="Genomic_DNA"/>
</dbReference>
<keyword evidence="1 2" id="KW-0732">Signal</keyword>
<accession>A0ABT1C031</accession>
<keyword evidence="5" id="KW-1185">Reference proteome</keyword>
<feature type="domain" description="Outer membrane protein beta-barrel" evidence="3">
    <location>
        <begin position="36"/>
        <end position="258"/>
    </location>
</feature>
<evidence type="ECO:0000256" key="1">
    <source>
        <dbReference type="ARBA" id="ARBA00022729"/>
    </source>
</evidence>
<dbReference type="InterPro" id="IPR027385">
    <property type="entry name" value="Beta-barrel_OMP"/>
</dbReference>
<feature type="signal peptide" evidence="2">
    <location>
        <begin position="1"/>
        <end position="24"/>
    </location>
</feature>
<feature type="chain" id="PRO_5046231388" evidence="2">
    <location>
        <begin position="25"/>
        <end position="282"/>
    </location>
</feature>
<dbReference type="Proteomes" id="UP001205906">
    <property type="component" value="Unassembled WGS sequence"/>
</dbReference>
<evidence type="ECO:0000256" key="2">
    <source>
        <dbReference type="SAM" id="SignalP"/>
    </source>
</evidence>
<organism evidence="4 5">
    <name type="scientific">Mesorhizobium liriopis</name>
    <dbReference type="NCBI Taxonomy" id="2953882"/>
    <lineage>
        <taxon>Bacteria</taxon>
        <taxon>Pseudomonadati</taxon>
        <taxon>Pseudomonadota</taxon>
        <taxon>Alphaproteobacteria</taxon>
        <taxon>Hyphomicrobiales</taxon>
        <taxon>Phyllobacteriaceae</taxon>
        <taxon>Mesorhizobium</taxon>
    </lineage>
</organism>
<dbReference type="InterPro" id="IPR011250">
    <property type="entry name" value="OMP/PagP_B-barrel"/>
</dbReference>
<protein>
    <submittedName>
        <fullName evidence="4">Porin family protein</fullName>
    </submittedName>
</protein>
<reference evidence="4 5" key="1">
    <citation type="submission" date="2022-06" db="EMBL/GenBank/DDBJ databases">
        <title>Mesorhizobium sp. strain RP14 Genome sequencing and assembly.</title>
        <authorList>
            <person name="Kim I."/>
        </authorList>
    </citation>
    <scope>NUCLEOTIDE SEQUENCE [LARGE SCALE GENOMIC DNA]</scope>
    <source>
        <strain evidence="5">RP14(2022)</strain>
    </source>
</reference>
<name>A0ABT1C031_9HYPH</name>
<sequence length="282" mass="30752">MRDFVKTLLLGAALAGLGATQGWAADLAEPVVEQAPAQVAYAEPYSGWYIRGDVDYHWSKFKEGEYVRYGDPTFEDGRRGTIDGDLDEAWSGGVGLGYQINRHLRTDLTVDYLGKADFRGDTVGECLSDPLLTCTSTDRSSYSAWLLLANVYAELGTYHGFTPYIGAGIGGAHVKWDKLTNTIEDESFEHDGEKGWRFAYALMAGTSYCLTKNLDLDIGYRYAHVEGGDMFGYASGVGPGEDGGINVHEVRGGLRYKFGGGRSECGAPEPVAYEPVEPVYTK</sequence>